<dbReference type="Proteomes" id="UP000799766">
    <property type="component" value="Unassembled WGS sequence"/>
</dbReference>
<evidence type="ECO:0000256" key="3">
    <source>
        <dbReference type="ARBA" id="ARBA00022701"/>
    </source>
</evidence>
<dbReference type="GO" id="GO:0051011">
    <property type="term" value="F:microtubule minus-end binding"/>
    <property type="evidence" value="ECO:0007669"/>
    <property type="project" value="TreeGrafter"/>
</dbReference>
<feature type="domain" description="Gamma tubulin complex component protein N-terminal" evidence="8">
    <location>
        <begin position="180"/>
        <end position="463"/>
    </location>
</feature>
<keyword evidence="4 5" id="KW-0206">Cytoskeleton</keyword>
<comment type="subcellular location">
    <subcellularLocation>
        <location evidence="5">Cytoplasm</location>
        <location evidence="5">Cytoskeleton</location>
        <location evidence="5">Microtubule organizing center</location>
    </subcellularLocation>
</comment>
<feature type="compositionally biased region" description="Basic and acidic residues" evidence="6">
    <location>
        <begin position="90"/>
        <end position="99"/>
    </location>
</feature>
<dbReference type="Pfam" id="PF17681">
    <property type="entry name" value="GCP_N_terminal"/>
    <property type="match status" value="1"/>
</dbReference>
<feature type="region of interest" description="Disordered" evidence="6">
    <location>
        <begin position="880"/>
        <end position="899"/>
    </location>
</feature>
<dbReference type="EMBL" id="MU001684">
    <property type="protein sequence ID" value="KAF2456041.1"/>
    <property type="molecule type" value="Genomic_DNA"/>
</dbReference>
<evidence type="ECO:0000259" key="8">
    <source>
        <dbReference type="Pfam" id="PF17681"/>
    </source>
</evidence>
<gene>
    <name evidence="9" type="ORF">BDY21DRAFT_347757</name>
</gene>
<organism evidence="9 10">
    <name type="scientific">Lineolata rhizophorae</name>
    <dbReference type="NCBI Taxonomy" id="578093"/>
    <lineage>
        <taxon>Eukaryota</taxon>
        <taxon>Fungi</taxon>
        <taxon>Dikarya</taxon>
        <taxon>Ascomycota</taxon>
        <taxon>Pezizomycotina</taxon>
        <taxon>Dothideomycetes</taxon>
        <taxon>Dothideomycetes incertae sedis</taxon>
        <taxon>Lineolatales</taxon>
        <taxon>Lineolataceae</taxon>
        <taxon>Lineolata</taxon>
    </lineage>
</organism>
<dbReference type="InterPro" id="IPR007259">
    <property type="entry name" value="GCP"/>
</dbReference>
<dbReference type="GO" id="GO:0051321">
    <property type="term" value="P:meiotic cell cycle"/>
    <property type="evidence" value="ECO:0007669"/>
    <property type="project" value="TreeGrafter"/>
</dbReference>
<feature type="compositionally biased region" description="Low complexity" evidence="6">
    <location>
        <begin position="715"/>
        <end position="728"/>
    </location>
</feature>
<sequence length="1030" mass="112801">MDPWTSGNAFAIPDLWKRSIFSQAESDDAPALFPPLQLDLSAIKLDNPYAPKRSIEHDLRIPDLETFRFGPIEDADALSESVISAASAERQNDSTKGEDNAEDDTGEDIWDAALGLGPVDRDARFCSWEAFQVRNHVEPRSAYLSEAGPRAFDAALELYAEGNRAAGQAGSAVRSNALLKALLDLGLGRSSALFKYDGRTGGFQSLIKNGRMSGYSLITFRSLYDSIAQLGAHVTMMRAFAESTYSSNSFPSRVALGNAVSDVLFAVESQVVAHRRSVRSLLQLEELFRRPVEVLSIIKRAVEIVKTAKTNEQVVQGLYLFSQSLEQGSGPLRSLMLDILSRVCLPWLETVAEWTGLRKEQGSSIFDEKVALGGGAFVGVAQDRPDEGVGLGIPNFEYREDMMLQFIPEEEGWTIFETGRNLRLLRAHHPDHPLADLEAHGVEAPHLELRFGWDDMERIADKAKEYESQLLQAVRRQRRGLKETSTRKIKTSIALTAEIPENCWGTNDFEIYDEATGAVFDSIPAPESTNLPPSVISYLSSSDILSSSSETEPSEQPSTFPPPLSLTPLLSLQPLLTVQSRLLNRALLRAFFRSHNLRVHLRLQHSFQLFGDGVFVARLNAALFSPALSSAEKKKGVMRVGGTGTMGLKLGRRRDWPPAESELWLVLKGILGECWADGARQMDRRPPSSSRPFHEPRTLITSLRENSSRGNHVHTQTLSTPLSSSDPSSLPGNLSFSIRVLPPADIPKCLDPHSFHALDFLRLSYTPPAPLGAVISPSSLDKYDAVFKLLLRVMRLQFVVADPSLRGTGGSIGKVGRGGGGAGTAAERTGLAALRLRFWADARVFVAACASYFFETGVREVWEAFEARLDGIERAVAAAEDEDEESAAGEGRAKAGSGGVEGVDALRKAHEECLDAMMWRLLLRRRQAKVMELLEEIWEAVLGFAKVCGELEESKAAEMGDSGGCGEAEKAVRALYREFRSKVAVFLTVCKGLVGKKGYGKGRAAGEENTVARLVVVLEMNGHFASPTQV</sequence>
<evidence type="ECO:0000313" key="10">
    <source>
        <dbReference type="Proteomes" id="UP000799766"/>
    </source>
</evidence>
<keyword evidence="10" id="KW-1185">Reference proteome</keyword>
<feature type="region of interest" description="Disordered" evidence="6">
    <location>
        <begin position="705"/>
        <end position="728"/>
    </location>
</feature>
<dbReference type="GO" id="GO:0005816">
    <property type="term" value="C:spindle pole body"/>
    <property type="evidence" value="ECO:0007669"/>
    <property type="project" value="UniProtKB-ARBA"/>
</dbReference>
<dbReference type="PANTHER" id="PTHR19302:SF70">
    <property type="entry name" value="GAMMA-TUBULIN COMPLEX COMPONENT 6"/>
    <property type="match status" value="1"/>
</dbReference>
<feature type="domain" description="Gamma tubulin complex component C-terminal" evidence="7">
    <location>
        <begin position="597"/>
        <end position="1024"/>
    </location>
</feature>
<evidence type="ECO:0000256" key="4">
    <source>
        <dbReference type="ARBA" id="ARBA00023212"/>
    </source>
</evidence>
<accession>A0A6A6NWE6</accession>
<evidence type="ECO:0000256" key="1">
    <source>
        <dbReference type="ARBA" id="ARBA00010337"/>
    </source>
</evidence>
<dbReference type="GO" id="GO:0000930">
    <property type="term" value="C:gamma-tubulin complex"/>
    <property type="evidence" value="ECO:0007669"/>
    <property type="project" value="TreeGrafter"/>
</dbReference>
<dbReference type="GO" id="GO:0043015">
    <property type="term" value="F:gamma-tubulin binding"/>
    <property type="evidence" value="ECO:0007669"/>
    <property type="project" value="InterPro"/>
</dbReference>
<dbReference type="Pfam" id="PF04130">
    <property type="entry name" value="GCP_C_terminal"/>
    <property type="match status" value="1"/>
</dbReference>
<name>A0A6A6NWE6_9PEZI</name>
<evidence type="ECO:0000313" key="9">
    <source>
        <dbReference type="EMBL" id="KAF2456041.1"/>
    </source>
</evidence>
<dbReference type="GO" id="GO:0031122">
    <property type="term" value="P:cytoplasmic microtubule organization"/>
    <property type="evidence" value="ECO:0007669"/>
    <property type="project" value="TreeGrafter"/>
</dbReference>
<dbReference type="GO" id="GO:0005874">
    <property type="term" value="C:microtubule"/>
    <property type="evidence" value="ECO:0007669"/>
    <property type="project" value="UniProtKB-KW"/>
</dbReference>
<keyword evidence="2 5" id="KW-0963">Cytoplasm</keyword>
<dbReference type="GO" id="GO:0000922">
    <property type="term" value="C:spindle pole"/>
    <property type="evidence" value="ECO:0007669"/>
    <property type="project" value="InterPro"/>
</dbReference>
<reference evidence="9" key="1">
    <citation type="journal article" date="2020" name="Stud. Mycol.">
        <title>101 Dothideomycetes genomes: a test case for predicting lifestyles and emergence of pathogens.</title>
        <authorList>
            <person name="Haridas S."/>
            <person name="Albert R."/>
            <person name="Binder M."/>
            <person name="Bloem J."/>
            <person name="Labutti K."/>
            <person name="Salamov A."/>
            <person name="Andreopoulos B."/>
            <person name="Baker S."/>
            <person name="Barry K."/>
            <person name="Bills G."/>
            <person name="Bluhm B."/>
            <person name="Cannon C."/>
            <person name="Castanera R."/>
            <person name="Culley D."/>
            <person name="Daum C."/>
            <person name="Ezra D."/>
            <person name="Gonzalez J."/>
            <person name="Henrissat B."/>
            <person name="Kuo A."/>
            <person name="Liang C."/>
            <person name="Lipzen A."/>
            <person name="Lutzoni F."/>
            <person name="Magnuson J."/>
            <person name="Mondo S."/>
            <person name="Nolan M."/>
            <person name="Ohm R."/>
            <person name="Pangilinan J."/>
            <person name="Park H.-J."/>
            <person name="Ramirez L."/>
            <person name="Alfaro M."/>
            <person name="Sun H."/>
            <person name="Tritt A."/>
            <person name="Yoshinaga Y."/>
            <person name="Zwiers L.-H."/>
            <person name="Turgeon B."/>
            <person name="Goodwin S."/>
            <person name="Spatafora J."/>
            <person name="Crous P."/>
            <person name="Grigoriev I."/>
        </authorList>
    </citation>
    <scope>NUCLEOTIDE SEQUENCE</scope>
    <source>
        <strain evidence="9">ATCC 16933</strain>
    </source>
</reference>
<dbReference type="InterPro" id="IPR041470">
    <property type="entry name" value="GCP_N"/>
</dbReference>
<dbReference type="GO" id="GO:0007020">
    <property type="term" value="P:microtubule nucleation"/>
    <property type="evidence" value="ECO:0007669"/>
    <property type="project" value="InterPro"/>
</dbReference>
<comment type="similarity">
    <text evidence="1 5">Belongs to the TUBGCP family.</text>
</comment>
<keyword evidence="3 5" id="KW-0493">Microtubule</keyword>
<dbReference type="GO" id="GO:0000278">
    <property type="term" value="P:mitotic cell cycle"/>
    <property type="evidence" value="ECO:0007669"/>
    <property type="project" value="TreeGrafter"/>
</dbReference>
<dbReference type="Gene3D" id="1.20.120.1900">
    <property type="entry name" value="Gamma-tubulin complex, C-terminal domain"/>
    <property type="match status" value="1"/>
</dbReference>
<dbReference type="OrthoDB" id="775571at2759"/>
<feature type="region of interest" description="Disordered" evidence="6">
    <location>
        <begin position="86"/>
        <end position="105"/>
    </location>
</feature>
<dbReference type="InterPro" id="IPR042241">
    <property type="entry name" value="GCP_C_sf"/>
</dbReference>
<evidence type="ECO:0000256" key="6">
    <source>
        <dbReference type="SAM" id="MobiDB-lite"/>
    </source>
</evidence>
<evidence type="ECO:0000259" key="7">
    <source>
        <dbReference type="Pfam" id="PF04130"/>
    </source>
</evidence>
<dbReference type="InterPro" id="IPR040457">
    <property type="entry name" value="GCP_C"/>
</dbReference>
<evidence type="ECO:0000256" key="5">
    <source>
        <dbReference type="RuleBase" id="RU363050"/>
    </source>
</evidence>
<proteinExistence type="inferred from homology"/>
<dbReference type="AlphaFoldDB" id="A0A6A6NWE6"/>
<dbReference type="GO" id="GO:0051225">
    <property type="term" value="P:spindle assembly"/>
    <property type="evidence" value="ECO:0007669"/>
    <property type="project" value="TreeGrafter"/>
</dbReference>
<dbReference type="PANTHER" id="PTHR19302">
    <property type="entry name" value="GAMMA TUBULIN COMPLEX PROTEIN"/>
    <property type="match status" value="1"/>
</dbReference>
<protein>
    <recommendedName>
        <fullName evidence="5">Spindle pole body component</fullName>
    </recommendedName>
</protein>
<evidence type="ECO:0000256" key="2">
    <source>
        <dbReference type="ARBA" id="ARBA00022490"/>
    </source>
</evidence>
<feature type="compositionally biased region" description="Polar residues" evidence="6">
    <location>
        <begin position="705"/>
        <end position="714"/>
    </location>
</feature>